<gene>
    <name evidence="3" type="ORF">COX80_05160</name>
</gene>
<reference evidence="4" key="1">
    <citation type="submission" date="2017-09" db="EMBL/GenBank/DDBJ databases">
        <title>Depth-based differentiation of microbial function through sediment-hosted aquifers and enrichment of novel symbionts in the deep terrestrial subsurface.</title>
        <authorList>
            <person name="Probst A.J."/>
            <person name="Ladd B."/>
            <person name="Jarett J.K."/>
            <person name="Geller-Mcgrath D.E."/>
            <person name="Sieber C.M.K."/>
            <person name="Emerson J.B."/>
            <person name="Anantharaman K."/>
            <person name="Thomas B.C."/>
            <person name="Malmstrom R."/>
            <person name="Stieglmeier M."/>
            <person name="Klingl A."/>
            <person name="Woyke T."/>
            <person name="Ryan C.M."/>
            <person name="Banfield J.F."/>
        </authorList>
    </citation>
    <scope>NUCLEOTIDE SEQUENCE [LARGE SCALE GENOMIC DNA]</scope>
</reference>
<sequence length="95" mass="10888">MVFLFYKIVYLCYSFCINLRLHNMKHSVLLIGLDKDKKILLHHKGTDAPHNANQWCMLGGGIEEGETKENAIKREMKEELNCTVTHQGLHFGLCG</sequence>
<dbReference type="InterPro" id="IPR000086">
    <property type="entry name" value="NUDIX_hydrolase_dom"/>
</dbReference>
<protein>
    <recommendedName>
        <fullName evidence="2">Nudix hydrolase domain-containing protein</fullName>
    </recommendedName>
</protein>
<accession>A0A2M7V8E5</accession>
<dbReference type="InterPro" id="IPR020084">
    <property type="entry name" value="NUDIX_hydrolase_CS"/>
</dbReference>
<dbReference type="CDD" id="cd02883">
    <property type="entry name" value="NUDIX_Hydrolase"/>
    <property type="match status" value="1"/>
</dbReference>
<dbReference type="PROSITE" id="PS51462">
    <property type="entry name" value="NUDIX"/>
    <property type="match status" value="1"/>
</dbReference>
<evidence type="ECO:0000313" key="3">
    <source>
        <dbReference type="EMBL" id="PIZ95070.1"/>
    </source>
</evidence>
<organism evidence="3 4">
    <name type="scientific">Candidatus Magasanikbacteria bacterium CG_4_10_14_0_2_um_filter_33_14</name>
    <dbReference type="NCBI Taxonomy" id="1974636"/>
    <lineage>
        <taxon>Bacteria</taxon>
        <taxon>Candidatus Magasanikiibacteriota</taxon>
    </lineage>
</organism>
<dbReference type="EMBL" id="PFPL01000065">
    <property type="protein sequence ID" value="PIZ95070.1"/>
    <property type="molecule type" value="Genomic_DNA"/>
</dbReference>
<dbReference type="Gene3D" id="3.90.79.10">
    <property type="entry name" value="Nucleoside Triphosphate Pyrophosphohydrolase"/>
    <property type="match status" value="1"/>
</dbReference>
<comment type="caution">
    <text evidence="3">The sequence shown here is derived from an EMBL/GenBank/DDBJ whole genome shotgun (WGS) entry which is preliminary data.</text>
</comment>
<evidence type="ECO:0000259" key="2">
    <source>
        <dbReference type="PROSITE" id="PS51462"/>
    </source>
</evidence>
<proteinExistence type="predicted"/>
<dbReference type="SUPFAM" id="SSF55811">
    <property type="entry name" value="Nudix"/>
    <property type="match status" value="1"/>
</dbReference>
<dbReference type="Proteomes" id="UP000231453">
    <property type="component" value="Unassembled WGS sequence"/>
</dbReference>
<evidence type="ECO:0000313" key="4">
    <source>
        <dbReference type="Proteomes" id="UP000231453"/>
    </source>
</evidence>
<dbReference type="InterPro" id="IPR015797">
    <property type="entry name" value="NUDIX_hydrolase-like_dom_sf"/>
</dbReference>
<dbReference type="Pfam" id="PF00293">
    <property type="entry name" value="NUDIX"/>
    <property type="match status" value="1"/>
</dbReference>
<name>A0A2M7V8E5_9BACT</name>
<dbReference type="AlphaFoldDB" id="A0A2M7V8E5"/>
<evidence type="ECO:0000256" key="1">
    <source>
        <dbReference type="ARBA" id="ARBA00022801"/>
    </source>
</evidence>
<keyword evidence="1" id="KW-0378">Hydrolase</keyword>
<feature type="domain" description="Nudix hydrolase" evidence="2">
    <location>
        <begin position="24"/>
        <end position="95"/>
    </location>
</feature>
<dbReference type="PROSITE" id="PS00893">
    <property type="entry name" value="NUDIX_BOX"/>
    <property type="match status" value="1"/>
</dbReference>
<dbReference type="GO" id="GO:0016787">
    <property type="term" value="F:hydrolase activity"/>
    <property type="evidence" value="ECO:0007669"/>
    <property type="project" value="UniProtKB-KW"/>
</dbReference>